<dbReference type="CDD" id="cd05233">
    <property type="entry name" value="SDR_c"/>
    <property type="match status" value="1"/>
</dbReference>
<dbReference type="PROSITE" id="PS00061">
    <property type="entry name" value="ADH_SHORT"/>
    <property type="match status" value="1"/>
</dbReference>
<dbReference type="Pfam" id="PF13561">
    <property type="entry name" value="adh_short_C2"/>
    <property type="match status" value="1"/>
</dbReference>
<dbReference type="AlphaFoldDB" id="A0A5C5WGR5"/>
<gene>
    <name evidence="2" type="primary">fabG_8</name>
    <name evidence="2" type="ORF">Pla22_44890</name>
</gene>
<dbReference type="Gene3D" id="3.40.50.720">
    <property type="entry name" value="NAD(P)-binding Rossmann-like Domain"/>
    <property type="match status" value="1"/>
</dbReference>
<dbReference type="EMBL" id="SJPI01000003">
    <property type="protein sequence ID" value="TWT49295.1"/>
    <property type="molecule type" value="Genomic_DNA"/>
</dbReference>
<dbReference type="Proteomes" id="UP000316598">
    <property type="component" value="Unassembled WGS sequence"/>
</dbReference>
<proteinExistence type="inferred from homology"/>
<comment type="caution">
    <text evidence="2">The sequence shown here is derived from an EMBL/GenBank/DDBJ whole genome shotgun (WGS) entry which is preliminary data.</text>
</comment>
<accession>A0A5C5WGR5</accession>
<name>A0A5C5WGR5_9BACT</name>
<dbReference type="InterPro" id="IPR020904">
    <property type="entry name" value="Sc_DH/Rdtase_CS"/>
</dbReference>
<organism evidence="2 3">
    <name type="scientific">Rubripirellula amarantea</name>
    <dbReference type="NCBI Taxonomy" id="2527999"/>
    <lineage>
        <taxon>Bacteria</taxon>
        <taxon>Pseudomonadati</taxon>
        <taxon>Planctomycetota</taxon>
        <taxon>Planctomycetia</taxon>
        <taxon>Pirellulales</taxon>
        <taxon>Pirellulaceae</taxon>
        <taxon>Rubripirellula</taxon>
    </lineage>
</organism>
<dbReference type="OrthoDB" id="286404at2"/>
<dbReference type="InterPro" id="IPR036291">
    <property type="entry name" value="NAD(P)-bd_dom_sf"/>
</dbReference>
<evidence type="ECO:0000313" key="3">
    <source>
        <dbReference type="Proteomes" id="UP000316598"/>
    </source>
</evidence>
<keyword evidence="2" id="KW-0560">Oxidoreductase</keyword>
<dbReference type="GO" id="GO:0004316">
    <property type="term" value="F:3-oxoacyl-[acyl-carrier-protein] reductase (NADPH) activity"/>
    <property type="evidence" value="ECO:0007669"/>
    <property type="project" value="UniProtKB-EC"/>
</dbReference>
<reference evidence="2 3" key="1">
    <citation type="submission" date="2019-02" db="EMBL/GenBank/DDBJ databases">
        <title>Deep-cultivation of Planctomycetes and their phenomic and genomic characterization uncovers novel biology.</title>
        <authorList>
            <person name="Wiegand S."/>
            <person name="Jogler M."/>
            <person name="Boedeker C."/>
            <person name="Pinto D."/>
            <person name="Vollmers J."/>
            <person name="Rivas-Marin E."/>
            <person name="Kohn T."/>
            <person name="Peeters S.H."/>
            <person name="Heuer A."/>
            <person name="Rast P."/>
            <person name="Oberbeckmann S."/>
            <person name="Bunk B."/>
            <person name="Jeske O."/>
            <person name="Meyerdierks A."/>
            <person name="Storesund J.E."/>
            <person name="Kallscheuer N."/>
            <person name="Luecker S."/>
            <person name="Lage O.M."/>
            <person name="Pohl T."/>
            <person name="Merkel B.J."/>
            <person name="Hornburger P."/>
            <person name="Mueller R.-W."/>
            <person name="Bruemmer F."/>
            <person name="Labrenz M."/>
            <person name="Spormann A.M."/>
            <person name="Op Den Camp H."/>
            <person name="Overmann J."/>
            <person name="Amann R."/>
            <person name="Jetten M.S.M."/>
            <person name="Mascher T."/>
            <person name="Medema M.H."/>
            <person name="Devos D.P."/>
            <person name="Kaster A.-K."/>
            <person name="Ovreas L."/>
            <person name="Rohde M."/>
            <person name="Galperin M.Y."/>
            <person name="Jogler C."/>
        </authorList>
    </citation>
    <scope>NUCLEOTIDE SEQUENCE [LARGE SCALE GENOMIC DNA]</scope>
    <source>
        <strain evidence="2 3">Pla22</strain>
    </source>
</reference>
<dbReference type="PANTHER" id="PTHR42760">
    <property type="entry name" value="SHORT-CHAIN DEHYDROGENASES/REDUCTASES FAMILY MEMBER"/>
    <property type="match status" value="1"/>
</dbReference>
<dbReference type="SUPFAM" id="SSF51735">
    <property type="entry name" value="NAD(P)-binding Rossmann-fold domains"/>
    <property type="match status" value="1"/>
</dbReference>
<evidence type="ECO:0000313" key="2">
    <source>
        <dbReference type="EMBL" id="TWT49295.1"/>
    </source>
</evidence>
<protein>
    <submittedName>
        <fullName evidence="2">3-oxoacyl-[acyl-carrier-protein] reductase FabG</fullName>
        <ecNumber evidence="2">1.1.1.100</ecNumber>
    </submittedName>
</protein>
<dbReference type="FunFam" id="3.40.50.720:FF:000084">
    <property type="entry name" value="Short-chain dehydrogenase reductase"/>
    <property type="match status" value="1"/>
</dbReference>
<dbReference type="PRINTS" id="PR00081">
    <property type="entry name" value="GDHRDH"/>
</dbReference>
<keyword evidence="3" id="KW-1185">Reference proteome</keyword>
<evidence type="ECO:0000256" key="1">
    <source>
        <dbReference type="ARBA" id="ARBA00006484"/>
    </source>
</evidence>
<dbReference type="InterPro" id="IPR002347">
    <property type="entry name" value="SDR_fam"/>
</dbReference>
<dbReference type="PANTHER" id="PTHR42760:SF105">
    <property type="entry name" value="SORBITOL-6-PHOSPHATE 2-DEHYDROGENASE"/>
    <property type="match status" value="1"/>
</dbReference>
<dbReference type="EC" id="1.1.1.100" evidence="2"/>
<sequence>MQLGLSQQLVIVFGAAKGIGLEIARQFVSEGSRVVGVDRQLPDADMGQSGIEFVLGDVTSLDEMKHLAQQHLEIGHVVFSVGKSSGKSGFPYWNVEPSDWASVIEVNLLGAVNVAHTFGPLLADSGQGSIMFLTSVAGQVGSQTDPPYSASKAALINFMQCVAKDLAPFGVRANAIAPGMVQTDLNRQVWQAGQILLQADAKESYDDWAARKIARIAPLNRWQTPQEIAAMAVFLASDHARNITGQTINVDGGQVMHS</sequence>
<comment type="similarity">
    <text evidence="1">Belongs to the short-chain dehydrogenases/reductases (SDR) family.</text>
</comment>